<gene>
    <name evidence="1" type="ORF">F5144DRAFT_624249</name>
</gene>
<protein>
    <submittedName>
        <fullName evidence="1">Six-hairpin glycosidase-like protein</fullName>
    </submittedName>
</protein>
<reference evidence="1 2" key="1">
    <citation type="journal article" date="2021" name="Nat. Commun.">
        <title>Genetic determinants of endophytism in the Arabidopsis root mycobiome.</title>
        <authorList>
            <person name="Mesny F."/>
            <person name="Miyauchi S."/>
            <person name="Thiergart T."/>
            <person name="Pickel B."/>
            <person name="Atanasova L."/>
            <person name="Karlsson M."/>
            <person name="Huettel B."/>
            <person name="Barry K.W."/>
            <person name="Haridas S."/>
            <person name="Chen C."/>
            <person name="Bauer D."/>
            <person name="Andreopoulos W."/>
            <person name="Pangilinan J."/>
            <person name="LaButti K."/>
            <person name="Riley R."/>
            <person name="Lipzen A."/>
            <person name="Clum A."/>
            <person name="Drula E."/>
            <person name="Henrissat B."/>
            <person name="Kohler A."/>
            <person name="Grigoriev I.V."/>
            <person name="Martin F.M."/>
            <person name="Hacquard S."/>
        </authorList>
    </citation>
    <scope>NUCLEOTIDE SEQUENCE [LARGE SCALE GENOMIC DNA]</scope>
    <source>
        <strain evidence="1 2">MPI-SDFR-AT-0079</strain>
    </source>
</reference>
<accession>A0ACB7NVM0</accession>
<proteinExistence type="predicted"/>
<sequence length="466" mass="50626">MKTTRARVLLAGLLPSVAAQSCPDYSDYSKSRHEPFSSGKHALSSMRPAAACRTFNSTTVEALLANMTEVISDPDLYRLFENTYPNTLDTTVRWRGHAADNPDEELAFLITGDIDAMWLRDSANQLQSYLPLLEPDAAPNDPTSIASLYRGLSASYYEATHDAAFFGRFSWLRAIQTLLTTTKSMTAGTYGASGEVLPPAYSFTRLTTRATETLLNDGAGAPVRRTGMVRSAFRPSDDATTYPFLVPANMLFARALAGAGLIVSALEEEGEVEVPEGLAKEMADFSAEVRAAVVRYGVVTVPVLGGNGTETETVYAYEVDGYGSAAIMDDANVPSLLAAPVFGYLGSIDPVYQRTRKRLLSAEGNPYFMAGKVINAIGGPHAGPGMAWPMASVVRILTSEDDEEIEVALRELVASTDGLGLIHESINSNDASKWTRQWFSWANGLFGQMILDLRFRKPHILQKSFQ</sequence>
<comment type="caution">
    <text evidence="1">The sequence shown here is derived from an EMBL/GenBank/DDBJ whole genome shotgun (WGS) entry which is preliminary data.</text>
</comment>
<organism evidence="1 2">
    <name type="scientific">Chaetomium tenue</name>
    <dbReference type="NCBI Taxonomy" id="1854479"/>
    <lineage>
        <taxon>Eukaryota</taxon>
        <taxon>Fungi</taxon>
        <taxon>Dikarya</taxon>
        <taxon>Ascomycota</taxon>
        <taxon>Pezizomycotina</taxon>
        <taxon>Sordariomycetes</taxon>
        <taxon>Sordariomycetidae</taxon>
        <taxon>Sordariales</taxon>
        <taxon>Chaetomiaceae</taxon>
        <taxon>Chaetomium</taxon>
    </lineage>
</organism>
<dbReference type="EMBL" id="JAGIZQ010000007">
    <property type="protein sequence ID" value="KAH6617591.1"/>
    <property type="molecule type" value="Genomic_DNA"/>
</dbReference>
<dbReference type="Proteomes" id="UP000724584">
    <property type="component" value="Unassembled WGS sequence"/>
</dbReference>
<keyword evidence="2" id="KW-1185">Reference proteome</keyword>
<name>A0ACB7NVM0_9PEZI</name>
<evidence type="ECO:0000313" key="1">
    <source>
        <dbReference type="EMBL" id="KAH6617591.1"/>
    </source>
</evidence>
<evidence type="ECO:0000313" key="2">
    <source>
        <dbReference type="Proteomes" id="UP000724584"/>
    </source>
</evidence>